<protein>
    <submittedName>
        <fullName evidence="1">Uncharacterized protein</fullName>
    </submittedName>
</protein>
<accession>A0AAE8MNN4</accession>
<reference evidence="1" key="1">
    <citation type="submission" date="2018-03" db="EMBL/GenBank/DDBJ databases">
        <authorList>
            <person name="Guldener U."/>
        </authorList>
    </citation>
    <scope>NUCLEOTIDE SEQUENCE</scope>
</reference>
<dbReference type="EMBL" id="ONZQ02000001">
    <property type="protein sequence ID" value="SPN96564.1"/>
    <property type="molecule type" value="Genomic_DNA"/>
</dbReference>
<proteinExistence type="predicted"/>
<dbReference type="AlphaFoldDB" id="A0AAE8MNN4"/>
<name>A0AAE8MNN4_9PEZI</name>
<comment type="caution">
    <text evidence="1">The sequence shown here is derived from an EMBL/GenBank/DDBJ whole genome shotgun (WGS) entry which is preliminary data.</text>
</comment>
<dbReference type="Proteomes" id="UP001187682">
    <property type="component" value="Unassembled WGS sequence"/>
</dbReference>
<evidence type="ECO:0000313" key="2">
    <source>
        <dbReference type="Proteomes" id="UP001187682"/>
    </source>
</evidence>
<dbReference type="Gene3D" id="1.20.58.340">
    <property type="entry name" value="Magnesium transport protein CorA, transmembrane region"/>
    <property type="match status" value="1"/>
</dbReference>
<organism evidence="1 2">
    <name type="scientific">Cephalotrichum gorgonifer</name>
    <dbReference type="NCBI Taxonomy" id="2041049"/>
    <lineage>
        <taxon>Eukaryota</taxon>
        <taxon>Fungi</taxon>
        <taxon>Dikarya</taxon>
        <taxon>Ascomycota</taxon>
        <taxon>Pezizomycotina</taxon>
        <taxon>Sordariomycetes</taxon>
        <taxon>Hypocreomycetidae</taxon>
        <taxon>Microascales</taxon>
        <taxon>Microascaceae</taxon>
        <taxon>Cephalotrichum</taxon>
    </lineage>
</organism>
<sequence length="616" mass="69473">MDWLNVRNDFSESDLGQFNFSADLRFSIRTFHIQRPQTDGSKPEKSFKAKEEYVAWLEQVVPSPTDRSPSLVLVVHPRITSGTEPAAQANPGVTSLRQTKDTFRKAAAHLFQHRSICDVICRVSTAVFTTHEVIWGTDNQEHGPSIVYNFMSDTESTENEDLDDLIMSVTWFPLSRKAFGTIYGCQDEPGKQVRRFMRRIEDAQTALHPLLMPMIFFELERTRLLNCFEEKQSDIYQKILEMERGLRRQVKIRDSNSGEKHSNDEADNRHEITELWMQASSQRTGIVSLKVQLGRMVEHSKWLSAEYFAKKSDGADPFAKERKVGEMIETRLQAIMAECDSKARSFDTLLGGMGLATQMEWNYHSRMDAKATYTITSLAKKDSGQMRTIAVLGMVFLPPTFLATVFSMSFFKWIPEDSNQVVNLQNMSEPAQIWQDVSLRSTEFEEALGQAPGQQYFHFPAVNVTKGTAGYFKLEWQIVLEHRSLANSTGPEEDTGNPVWWDVLDGYPPRMALFRTMEGSQLADVEAAIAPCPELNEVFETDIEPTRCAFTSVAKELAANVSAAVLDEMGCDEGDLRTITGPCPKKEEENMASPQSAGFGLIWALPALAFAAMNVL</sequence>
<gene>
    <name evidence="1" type="ORF">DNG_00087</name>
</gene>
<keyword evidence="2" id="KW-1185">Reference proteome</keyword>
<evidence type="ECO:0000313" key="1">
    <source>
        <dbReference type="EMBL" id="SPN96564.1"/>
    </source>
</evidence>